<dbReference type="PANTHER" id="PTHR43265:SF1">
    <property type="entry name" value="ESTERASE ESTD"/>
    <property type="match status" value="1"/>
</dbReference>
<feature type="compositionally biased region" description="Basic and acidic residues" evidence="2">
    <location>
        <begin position="224"/>
        <end position="244"/>
    </location>
</feature>
<accession>A0A7C9BEF8</accession>
<keyword evidence="5" id="KW-1185">Reference proteome</keyword>
<dbReference type="InterPro" id="IPR029058">
    <property type="entry name" value="AB_hydrolase_fold"/>
</dbReference>
<feature type="compositionally biased region" description="Polar residues" evidence="2">
    <location>
        <begin position="248"/>
        <end position="259"/>
    </location>
</feature>
<feature type="region of interest" description="Disordered" evidence="2">
    <location>
        <begin position="224"/>
        <end position="259"/>
    </location>
</feature>
<gene>
    <name evidence="4" type="ORF">GBK04_04780</name>
</gene>
<dbReference type="InterPro" id="IPR002471">
    <property type="entry name" value="Pept_S9_AS"/>
</dbReference>
<evidence type="ECO:0000313" key="5">
    <source>
        <dbReference type="Proteomes" id="UP000479293"/>
    </source>
</evidence>
<comment type="caution">
    <text evidence="4">The sequence shown here is derived from an EMBL/GenBank/DDBJ whole genome shotgun (WGS) entry which is preliminary data.</text>
</comment>
<dbReference type="GO" id="GO:0006508">
    <property type="term" value="P:proteolysis"/>
    <property type="evidence" value="ECO:0007669"/>
    <property type="project" value="InterPro"/>
</dbReference>
<dbReference type="Pfam" id="PF12146">
    <property type="entry name" value="Hydrolase_4"/>
    <property type="match status" value="1"/>
</dbReference>
<feature type="domain" description="Serine aminopeptidase S33" evidence="3">
    <location>
        <begin position="97"/>
        <end position="189"/>
    </location>
</feature>
<evidence type="ECO:0000256" key="2">
    <source>
        <dbReference type="SAM" id="MobiDB-lite"/>
    </source>
</evidence>
<dbReference type="GO" id="GO:0004252">
    <property type="term" value="F:serine-type endopeptidase activity"/>
    <property type="evidence" value="ECO:0007669"/>
    <property type="project" value="InterPro"/>
</dbReference>
<dbReference type="Gene3D" id="3.40.50.1820">
    <property type="entry name" value="alpha/beta hydrolase"/>
    <property type="match status" value="1"/>
</dbReference>
<proteinExistence type="predicted"/>
<dbReference type="PANTHER" id="PTHR43265">
    <property type="entry name" value="ESTERASE ESTD"/>
    <property type="match status" value="1"/>
</dbReference>
<dbReference type="AlphaFoldDB" id="A0A7C9BEF8"/>
<dbReference type="Proteomes" id="UP000479293">
    <property type="component" value="Unassembled WGS sequence"/>
</dbReference>
<dbReference type="PROSITE" id="PS00708">
    <property type="entry name" value="PRO_ENDOPEP_SER"/>
    <property type="match status" value="1"/>
</dbReference>
<dbReference type="RefSeq" id="WP_152757323.1">
    <property type="nucleotide sequence ID" value="NZ_WHLY01000002.1"/>
</dbReference>
<dbReference type="GO" id="GO:0052689">
    <property type="term" value="F:carboxylic ester hydrolase activity"/>
    <property type="evidence" value="ECO:0007669"/>
    <property type="project" value="TreeGrafter"/>
</dbReference>
<dbReference type="InterPro" id="IPR053145">
    <property type="entry name" value="AB_hydrolase_Est10"/>
</dbReference>
<evidence type="ECO:0000313" key="4">
    <source>
        <dbReference type="EMBL" id="MPR32683.1"/>
    </source>
</evidence>
<keyword evidence="1 4" id="KW-0378">Hydrolase</keyword>
<sequence length="259" mass="28115">MRKNVVLISASVAILAYLVYIVLSEKPFAIKFQEPKPPYPYHTEEVQFKNDQAGITLSGTLTIPEKDGNFPAVVLITGSGPQNRNEEVFGHKPFLVIADYLTRQGFAVLRYDDRGVGQSTGNFMTATSQDFAADAESAMAYLKSRKEINLEKMGVAGHSEGGLVAAIAASRSKDISFVISLAGPGVTGIEVMTLQAELIARAGGVDEKGIAMLKKINQETTDILRKSTDTTQHDRIREGSHAELPRANATSRTNQRAVF</sequence>
<evidence type="ECO:0000259" key="3">
    <source>
        <dbReference type="Pfam" id="PF12146"/>
    </source>
</evidence>
<protein>
    <submittedName>
        <fullName evidence="4">Alpha/beta fold hydrolase</fullName>
    </submittedName>
</protein>
<dbReference type="InterPro" id="IPR022742">
    <property type="entry name" value="Hydrolase_4"/>
</dbReference>
<name>A0A7C9BEF8_9BACT</name>
<reference evidence="4 5" key="1">
    <citation type="submission" date="2019-10" db="EMBL/GenBank/DDBJ databases">
        <title>Draft Genome Sequence of Cytophagaceae sp. SJW1-29.</title>
        <authorList>
            <person name="Choi A."/>
        </authorList>
    </citation>
    <scope>NUCLEOTIDE SEQUENCE [LARGE SCALE GENOMIC DNA]</scope>
    <source>
        <strain evidence="4 5">SJW1-29</strain>
    </source>
</reference>
<evidence type="ECO:0000256" key="1">
    <source>
        <dbReference type="ARBA" id="ARBA00022801"/>
    </source>
</evidence>
<organism evidence="4 5">
    <name type="scientific">Salmonirosea aquatica</name>
    <dbReference type="NCBI Taxonomy" id="2654236"/>
    <lineage>
        <taxon>Bacteria</taxon>
        <taxon>Pseudomonadati</taxon>
        <taxon>Bacteroidota</taxon>
        <taxon>Cytophagia</taxon>
        <taxon>Cytophagales</taxon>
        <taxon>Spirosomataceae</taxon>
        <taxon>Salmonirosea</taxon>
    </lineage>
</organism>
<dbReference type="SUPFAM" id="SSF53474">
    <property type="entry name" value="alpha/beta-Hydrolases"/>
    <property type="match status" value="1"/>
</dbReference>
<dbReference type="EMBL" id="WHLY01000002">
    <property type="protein sequence ID" value="MPR32683.1"/>
    <property type="molecule type" value="Genomic_DNA"/>
</dbReference>